<dbReference type="Proteomes" id="UP001427805">
    <property type="component" value="Unassembled WGS sequence"/>
</dbReference>
<evidence type="ECO:0000313" key="1">
    <source>
        <dbReference type="EMBL" id="MEN3749764.1"/>
    </source>
</evidence>
<dbReference type="Pfam" id="PF09866">
    <property type="entry name" value="DUF2093"/>
    <property type="match status" value="1"/>
</dbReference>
<dbReference type="InterPro" id="IPR018661">
    <property type="entry name" value="DUF2093"/>
</dbReference>
<accession>A0ABV0BE47</accession>
<protein>
    <submittedName>
        <fullName evidence="1">DUF2093 domain-containing protein</fullName>
    </submittedName>
</protein>
<keyword evidence="2" id="KW-1185">Reference proteome</keyword>
<comment type="caution">
    <text evidence="1">The sequence shown here is derived from an EMBL/GenBank/DDBJ whole genome shotgun (WGS) entry which is preliminary data.</text>
</comment>
<dbReference type="RefSeq" id="WP_346248815.1">
    <property type="nucleotide sequence ID" value="NZ_JBDIZK010000017.1"/>
</dbReference>
<proteinExistence type="predicted"/>
<name>A0ABV0BE47_9SPHN</name>
<evidence type="ECO:0000313" key="2">
    <source>
        <dbReference type="Proteomes" id="UP001427805"/>
    </source>
</evidence>
<reference evidence="1 2" key="1">
    <citation type="submission" date="2024-05" db="EMBL/GenBank/DDBJ databases">
        <title>Sphingomonas sp. HF-S3 16S ribosomal RNA gene Genome sequencing and assembly.</title>
        <authorList>
            <person name="Lee H."/>
        </authorList>
    </citation>
    <scope>NUCLEOTIDE SEQUENCE [LARGE SCALE GENOMIC DNA]</scope>
    <source>
        <strain evidence="1 2">HF-S3</strain>
    </source>
</reference>
<sequence>MLSNQGPAHLLYGASDFEVVRRGSYVLCAVSGQPIPLDTLIYWSAEFQEAYRGAEEATAALIAGGAKHVNKA</sequence>
<dbReference type="EMBL" id="JBDIZK010000017">
    <property type="protein sequence ID" value="MEN3749764.1"/>
    <property type="molecule type" value="Genomic_DNA"/>
</dbReference>
<gene>
    <name evidence="1" type="ORF">TPR58_21510</name>
</gene>
<organism evidence="1 2">
    <name type="scientific">Sphingomonas rustica</name>
    <dbReference type="NCBI Taxonomy" id="3103142"/>
    <lineage>
        <taxon>Bacteria</taxon>
        <taxon>Pseudomonadati</taxon>
        <taxon>Pseudomonadota</taxon>
        <taxon>Alphaproteobacteria</taxon>
        <taxon>Sphingomonadales</taxon>
        <taxon>Sphingomonadaceae</taxon>
        <taxon>Sphingomonas</taxon>
    </lineage>
</organism>